<dbReference type="HOGENOM" id="CLU_053354_1_0_1"/>
<feature type="transmembrane region" description="Helical" evidence="1">
    <location>
        <begin position="36"/>
        <end position="52"/>
    </location>
</feature>
<evidence type="ECO:0000256" key="1">
    <source>
        <dbReference type="SAM" id="Phobius"/>
    </source>
</evidence>
<dbReference type="InterPro" id="IPR025444">
    <property type="entry name" value="Monooxy_af470"/>
</dbReference>
<dbReference type="Pfam" id="PF13826">
    <property type="entry name" value="Monooxy_af470-like"/>
    <property type="match status" value="1"/>
</dbReference>
<dbReference type="OrthoDB" id="3202396at2759"/>
<sequence length="282" mass="31623">MGEFKPKLAPVPSPAVEKPIPLAVLFLKSLLAQRHGIFLIAAIQLVICTVFPGRYAAVPIATLVLGVLTTEIIDFFLPRRATPPAYMTAVVPGRTTSLLPKADGTFGSEPSSRPLVVFNLGAQFNHPRGRMCPHSREMADKFAEMNHNLLERRDELGLISITDWVGCRPGTADTLLTSYYFRDVESIHKFAHEELHRGAWDWYNSVRPDHIGIFHETFVVPAHSYETIYANCKPLMLGAGVVKCDEMEGERTWRNTLVSADNVELKTQWRRMNRDGDGIPKQ</sequence>
<name>A0A0B2X6U3_METAS</name>
<protein>
    <submittedName>
        <fullName evidence="2">Uncharacterized protein</fullName>
    </submittedName>
</protein>
<organism evidence="2 3">
    <name type="scientific">Metarhizium album (strain ARSEF 1941)</name>
    <dbReference type="NCBI Taxonomy" id="1081103"/>
    <lineage>
        <taxon>Eukaryota</taxon>
        <taxon>Fungi</taxon>
        <taxon>Dikarya</taxon>
        <taxon>Ascomycota</taxon>
        <taxon>Pezizomycotina</taxon>
        <taxon>Sordariomycetes</taxon>
        <taxon>Hypocreomycetidae</taxon>
        <taxon>Hypocreales</taxon>
        <taxon>Clavicipitaceae</taxon>
        <taxon>Metarhizium</taxon>
    </lineage>
</organism>
<evidence type="ECO:0000313" key="2">
    <source>
        <dbReference type="EMBL" id="KHO01483.1"/>
    </source>
</evidence>
<comment type="caution">
    <text evidence="2">The sequence shown here is derived from an EMBL/GenBank/DDBJ whole genome shotgun (WGS) entry which is preliminary data.</text>
</comment>
<dbReference type="EMBL" id="AZHE01000001">
    <property type="protein sequence ID" value="KHO01483.1"/>
    <property type="molecule type" value="Genomic_DNA"/>
</dbReference>
<keyword evidence="3" id="KW-1185">Reference proteome</keyword>
<proteinExistence type="predicted"/>
<gene>
    <name evidence="2" type="ORF">MAM_00484</name>
</gene>
<dbReference type="RefSeq" id="XP_040682548.1">
    <property type="nucleotide sequence ID" value="XM_040819283.1"/>
</dbReference>
<dbReference type="Proteomes" id="UP000030816">
    <property type="component" value="Unassembled WGS sequence"/>
</dbReference>
<evidence type="ECO:0000313" key="3">
    <source>
        <dbReference type="Proteomes" id="UP000030816"/>
    </source>
</evidence>
<keyword evidence="1" id="KW-0472">Membrane</keyword>
<dbReference type="AlphaFoldDB" id="A0A0B2X6U3"/>
<keyword evidence="1" id="KW-1133">Transmembrane helix</keyword>
<dbReference type="GeneID" id="63734939"/>
<accession>A0A0B2X6U3</accession>
<reference evidence="2 3" key="1">
    <citation type="journal article" date="2014" name="Proc. Natl. Acad. Sci. U.S.A.">
        <title>Trajectory and genomic determinants of fungal-pathogen speciation and host adaptation.</title>
        <authorList>
            <person name="Hu X."/>
            <person name="Xiao G."/>
            <person name="Zheng P."/>
            <person name="Shang Y."/>
            <person name="Su Y."/>
            <person name="Zhang X."/>
            <person name="Liu X."/>
            <person name="Zhan S."/>
            <person name="St Leger R.J."/>
            <person name="Wang C."/>
        </authorList>
    </citation>
    <scope>NUCLEOTIDE SEQUENCE [LARGE SCALE GENOMIC DNA]</scope>
    <source>
        <strain evidence="2 3">ARSEF 1941</strain>
    </source>
</reference>
<keyword evidence="1" id="KW-0812">Transmembrane</keyword>
<dbReference type="STRING" id="1081103.A0A0B2X6U3"/>